<dbReference type="KEGG" id="mmyr:MXMO3_03481"/>
<dbReference type="EMBL" id="CP021331">
    <property type="protein sequence ID" value="AVX05984.1"/>
    <property type="molecule type" value="Genomic_DNA"/>
</dbReference>
<dbReference type="Proteomes" id="UP000258927">
    <property type="component" value="Plasmid pHL2708X3"/>
</dbReference>
<geneLocation type="plasmid" evidence="2">
    <name>phl2708x3</name>
</geneLocation>
<proteinExistence type="predicted"/>
<organism evidence="1 2">
    <name type="scientific">Maritalea myrionectae</name>
    <dbReference type="NCBI Taxonomy" id="454601"/>
    <lineage>
        <taxon>Bacteria</taxon>
        <taxon>Pseudomonadati</taxon>
        <taxon>Pseudomonadota</taxon>
        <taxon>Alphaproteobacteria</taxon>
        <taxon>Hyphomicrobiales</taxon>
        <taxon>Devosiaceae</taxon>
        <taxon>Maritalea</taxon>
    </lineage>
</organism>
<gene>
    <name evidence="1" type="ORF">MXMO3_03481</name>
</gene>
<sequence length="83" mass="9624">MNWKHDVQLNDLDDNQRLEFTCRVCGVFYFKFAAELKQREDLAFAWMDQVEKAHICLQRGCNGQVRLLLYHNSEASGFVAGLA</sequence>
<dbReference type="AlphaFoldDB" id="A0A2R4MJ51"/>
<keyword evidence="1" id="KW-0614">Plasmid</keyword>
<reference evidence="1 2" key="1">
    <citation type="submission" date="2017-05" db="EMBL/GenBank/DDBJ databases">
        <title>Genome Analysis of Maritalea myrionectae HL2708#5.</title>
        <authorList>
            <consortium name="Cotde Inc.-PKNU"/>
            <person name="Jang D."/>
            <person name="Oh H.-M."/>
        </authorList>
    </citation>
    <scope>NUCLEOTIDE SEQUENCE [LARGE SCALE GENOMIC DNA]</scope>
    <source>
        <strain evidence="1 2">HL2708#5</strain>
        <plasmid evidence="2">phl2708x3</plasmid>
    </source>
</reference>
<evidence type="ECO:0000313" key="2">
    <source>
        <dbReference type="Proteomes" id="UP000258927"/>
    </source>
</evidence>
<protein>
    <submittedName>
        <fullName evidence="1">Uncharacterized protein</fullName>
    </submittedName>
</protein>
<dbReference type="RefSeq" id="WP_117396935.1">
    <property type="nucleotide sequence ID" value="NZ_CP021331.1"/>
</dbReference>
<accession>A0A2R4MJ51</accession>
<keyword evidence="2" id="KW-1185">Reference proteome</keyword>
<evidence type="ECO:0000313" key="1">
    <source>
        <dbReference type="EMBL" id="AVX05984.1"/>
    </source>
</evidence>
<name>A0A2R4MJ51_9HYPH</name>